<dbReference type="RefSeq" id="XP_018274402.1">
    <property type="nucleotide sequence ID" value="XM_018415517.1"/>
</dbReference>
<proteinExistence type="predicted"/>
<dbReference type="AlphaFoldDB" id="A0A194SC94"/>
<dbReference type="PANTHER" id="PTHR36223">
    <property type="entry name" value="BETA-LACTAMASE-TYPE TRANSPEPTIDASE FOLD DOMAIN CONTAINING PROTEIN"/>
    <property type="match status" value="1"/>
</dbReference>
<gene>
    <name evidence="3" type="ORF">RHOBADRAFT_50828</name>
</gene>
<feature type="compositionally biased region" description="Polar residues" evidence="1">
    <location>
        <begin position="238"/>
        <end position="250"/>
    </location>
</feature>
<evidence type="ECO:0000256" key="1">
    <source>
        <dbReference type="SAM" id="MobiDB-lite"/>
    </source>
</evidence>
<dbReference type="Pfam" id="PF25534">
    <property type="entry name" value="DUF7918"/>
    <property type="match status" value="1"/>
</dbReference>
<sequence>MALLAPGAAPLVTKLCDPTSAWSGWVSVDGQPVEIYQVEHKDRNSTCYIEARDDKEFVVHFGPRFAGGTDLAVYAAIDGSSVGGVSLSRTRGNLPHKFKGARVSSTAICPFQFAHIALTDDADEACQTESVVKNLGTIQLEVYRTRILGNVPNRERYDSVKQPVVDEKSKKATMSHSTAYGAAKTSVSSGQTTLVDWIDGLGSPFWTLEFKYRSRALLELEGIVKPVVEPSPPPANARATSASPSTSGSNAAELKGKGQKRKAAIISLSDSDYDDQDDLRAKVARLEAEVGQLRGGGAGGVKREKEDVKPEVEGERIGKTSKDEKGRTVIDLLDEDDE</sequence>
<protein>
    <recommendedName>
        <fullName evidence="2">DUF7918 domain-containing protein</fullName>
    </recommendedName>
</protein>
<organism evidence="3 4">
    <name type="scientific">Rhodotorula graminis (strain WP1)</name>
    <dbReference type="NCBI Taxonomy" id="578459"/>
    <lineage>
        <taxon>Eukaryota</taxon>
        <taxon>Fungi</taxon>
        <taxon>Dikarya</taxon>
        <taxon>Basidiomycota</taxon>
        <taxon>Pucciniomycotina</taxon>
        <taxon>Microbotryomycetes</taxon>
        <taxon>Sporidiobolales</taxon>
        <taxon>Sporidiobolaceae</taxon>
        <taxon>Rhodotorula</taxon>
    </lineage>
</organism>
<feature type="region of interest" description="Disordered" evidence="1">
    <location>
        <begin position="226"/>
        <end position="259"/>
    </location>
</feature>
<evidence type="ECO:0000313" key="3">
    <source>
        <dbReference type="EMBL" id="KPV78353.1"/>
    </source>
</evidence>
<evidence type="ECO:0000259" key="2">
    <source>
        <dbReference type="Pfam" id="PF25534"/>
    </source>
</evidence>
<keyword evidence="4" id="KW-1185">Reference proteome</keyword>
<dbReference type="OrthoDB" id="2538451at2759"/>
<accession>A0A194SC94</accession>
<evidence type="ECO:0000313" key="4">
    <source>
        <dbReference type="Proteomes" id="UP000053890"/>
    </source>
</evidence>
<reference evidence="3 4" key="1">
    <citation type="journal article" date="2015" name="Front. Microbiol.">
        <title>Genome sequence of the plant growth promoting endophytic yeast Rhodotorula graminis WP1.</title>
        <authorList>
            <person name="Firrincieli A."/>
            <person name="Otillar R."/>
            <person name="Salamov A."/>
            <person name="Schmutz J."/>
            <person name="Khan Z."/>
            <person name="Redman R.S."/>
            <person name="Fleck N.D."/>
            <person name="Lindquist E."/>
            <person name="Grigoriev I.V."/>
            <person name="Doty S.L."/>
        </authorList>
    </citation>
    <scope>NUCLEOTIDE SEQUENCE [LARGE SCALE GENOMIC DNA]</scope>
    <source>
        <strain evidence="3 4">WP1</strain>
    </source>
</reference>
<feature type="region of interest" description="Disordered" evidence="1">
    <location>
        <begin position="292"/>
        <end position="324"/>
    </location>
</feature>
<dbReference type="InterPro" id="IPR057678">
    <property type="entry name" value="DUF7918"/>
</dbReference>
<dbReference type="EMBL" id="KQ474073">
    <property type="protein sequence ID" value="KPV78353.1"/>
    <property type="molecule type" value="Genomic_DNA"/>
</dbReference>
<dbReference type="GeneID" id="28975965"/>
<dbReference type="PANTHER" id="PTHR36223:SF1">
    <property type="entry name" value="TRANSCRIPTION ELONGATION FACTOR EAF N-TERMINAL DOMAIN-CONTAINING PROTEIN"/>
    <property type="match status" value="1"/>
</dbReference>
<dbReference type="OMA" id="KEYCHES"/>
<name>A0A194SC94_RHOGW</name>
<feature type="domain" description="DUF7918" evidence="2">
    <location>
        <begin position="26"/>
        <end position="224"/>
    </location>
</feature>
<dbReference type="STRING" id="578459.A0A194SC94"/>
<feature type="compositionally biased region" description="Basic and acidic residues" evidence="1">
    <location>
        <begin position="301"/>
        <end position="324"/>
    </location>
</feature>
<dbReference type="Proteomes" id="UP000053890">
    <property type="component" value="Unassembled WGS sequence"/>
</dbReference>